<evidence type="ECO:0000313" key="2">
    <source>
        <dbReference type="Proteomes" id="UP000074561"/>
    </source>
</evidence>
<sequence>MGFELRDQKSTSHEQWVKRTEKGFWKVTVDCPKAPFSQILIDFMSKQAGVSKKEFYAALKK</sequence>
<dbReference type="KEGG" id="cpra:CPter91_3452"/>
<gene>
    <name evidence="1" type="ORF">CPter91_3452</name>
</gene>
<evidence type="ECO:0000313" key="1">
    <source>
        <dbReference type="EMBL" id="AMP05778.1"/>
    </source>
</evidence>
<dbReference type="PATRIC" id="fig|279113.9.peg.3414"/>
<dbReference type="Gene3D" id="3.30.920.30">
    <property type="entry name" value="Hypothetical protein"/>
    <property type="match status" value="1"/>
</dbReference>
<dbReference type="AlphaFoldDB" id="A0A127Q6U1"/>
<name>A0A127Q6U1_9BURK</name>
<reference evidence="1 2" key="1">
    <citation type="submission" date="2015-11" db="EMBL/GenBank/DDBJ databases">
        <title>Exploring the genomic traits of fungus-feeding bacterial genus Collimonas.</title>
        <authorList>
            <person name="Song C."/>
            <person name="Schmidt R."/>
            <person name="de Jager V."/>
            <person name="Krzyzanowska D."/>
            <person name="Jongedijk E."/>
            <person name="Cankar K."/>
            <person name="Beekwilder J."/>
            <person name="van Veen A."/>
            <person name="de Boer W."/>
            <person name="van Veen J.A."/>
            <person name="Garbeva P."/>
        </authorList>
    </citation>
    <scope>NUCLEOTIDE SEQUENCE [LARGE SCALE GENOMIC DNA]</scope>
    <source>
        <strain evidence="1 2">Ter91</strain>
    </source>
</reference>
<accession>A0A127Q6U1</accession>
<dbReference type="STRING" id="279113.CPter91_3452"/>
<dbReference type="InterPro" id="IPR038570">
    <property type="entry name" value="HicA_sf"/>
</dbReference>
<dbReference type="EMBL" id="CP013234">
    <property type="protein sequence ID" value="AMP05778.1"/>
    <property type="molecule type" value="Genomic_DNA"/>
</dbReference>
<proteinExistence type="predicted"/>
<protein>
    <submittedName>
        <fullName evidence="1">YcfA family protein</fullName>
    </submittedName>
</protein>
<dbReference type="Proteomes" id="UP000074561">
    <property type="component" value="Chromosome"/>
</dbReference>
<organism evidence="1 2">
    <name type="scientific">Collimonas pratensis</name>
    <dbReference type="NCBI Taxonomy" id="279113"/>
    <lineage>
        <taxon>Bacteria</taxon>
        <taxon>Pseudomonadati</taxon>
        <taxon>Pseudomonadota</taxon>
        <taxon>Betaproteobacteria</taxon>
        <taxon>Burkholderiales</taxon>
        <taxon>Oxalobacteraceae</taxon>
        <taxon>Collimonas</taxon>
    </lineage>
</organism>